<comment type="caution">
    <text evidence="1">The sequence shown here is derived from an EMBL/GenBank/DDBJ whole genome shotgun (WGS) entry which is preliminary data.</text>
</comment>
<evidence type="ECO:0000313" key="2">
    <source>
        <dbReference type="Proteomes" id="UP000475862"/>
    </source>
</evidence>
<sequence>MTYSKYIVQQSVQSTVESLHNNTVPIMIMVKKKKNLKLNVQAYKYWLMNKRNNTKEYIMGSLAQQVHKKKYICVNIYIFTIQKYCIMLKVAKNESLSTLFLQNITKCTMISDYPIKILPNSFALYIFWQTIGIHDYNYTNALIFSAIARPSSGLTGSCFILFNSRIVFGSLRKSFLLPTNIIGTFGQKCFTSGVHFSGIFSNESGESMEKHMRITSVSG</sequence>
<dbReference type="EMBL" id="VYZN01000014">
    <property type="protein sequence ID" value="KAE9539358.1"/>
    <property type="molecule type" value="Genomic_DNA"/>
</dbReference>
<reference evidence="1 2" key="1">
    <citation type="submission" date="2019-08" db="EMBL/GenBank/DDBJ databases">
        <title>The genome of the soybean aphid Biotype 1, its phylome, world population structure and adaptation to the North American continent.</title>
        <authorList>
            <person name="Giordano R."/>
            <person name="Donthu R.K."/>
            <person name="Hernandez A.G."/>
            <person name="Wright C.L."/>
            <person name="Zimin A.V."/>
        </authorList>
    </citation>
    <scope>NUCLEOTIDE SEQUENCE [LARGE SCALE GENOMIC DNA]</scope>
    <source>
        <tissue evidence="1">Whole aphids</tissue>
    </source>
</reference>
<protein>
    <submittedName>
        <fullName evidence="1">Uncharacterized protein</fullName>
    </submittedName>
</protein>
<dbReference type="AlphaFoldDB" id="A0A6G0TUD6"/>
<dbReference type="Proteomes" id="UP000475862">
    <property type="component" value="Unassembled WGS sequence"/>
</dbReference>
<keyword evidence="2" id="KW-1185">Reference proteome</keyword>
<gene>
    <name evidence="1" type="ORF">AGLY_004610</name>
</gene>
<organism evidence="1 2">
    <name type="scientific">Aphis glycines</name>
    <name type="common">Soybean aphid</name>
    <dbReference type="NCBI Taxonomy" id="307491"/>
    <lineage>
        <taxon>Eukaryota</taxon>
        <taxon>Metazoa</taxon>
        <taxon>Ecdysozoa</taxon>
        <taxon>Arthropoda</taxon>
        <taxon>Hexapoda</taxon>
        <taxon>Insecta</taxon>
        <taxon>Pterygota</taxon>
        <taxon>Neoptera</taxon>
        <taxon>Paraneoptera</taxon>
        <taxon>Hemiptera</taxon>
        <taxon>Sternorrhyncha</taxon>
        <taxon>Aphidomorpha</taxon>
        <taxon>Aphidoidea</taxon>
        <taxon>Aphididae</taxon>
        <taxon>Aphidini</taxon>
        <taxon>Aphis</taxon>
        <taxon>Aphis</taxon>
    </lineage>
</organism>
<dbReference type="OrthoDB" id="10070826at2759"/>
<evidence type="ECO:0000313" key="1">
    <source>
        <dbReference type="EMBL" id="KAE9539358.1"/>
    </source>
</evidence>
<proteinExistence type="predicted"/>
<accession>A0A6G0TUD6</accession>
<name>A0A6G0TUD6_APHGL</name>